<name>A0A6V7FJJ1_9XANT</name>
<dbReference type="EMBL" id="LR828258">
    <property type="protein sequence ID" value="CAD0363832.1"/>
    <property type="molecule type" value="Genomic_DNA"/>
</dbReference>
<accession>A0A6V7FJJ1</accession>
<dbReference type="RefSeq" id="WP_134812893.1">
    <property type="nucleotide sequence ID" value="NZ_LR828258.1"/>
</dbReference>
<feature type="region of interest" description="Disordered" evidence="1">
    <location>
        <begin position="74"/>
        <end position="98"/>
    </location>
</feature>
<reference evidence="2 3" key="1">
    <citation type="submission" date="2020-07" db="EMBL/GenBank/DDBJ databases">
        <authorList>
            <person name="Pothier F. J."/>
        </authorList>
    </citation>
    <scope>NUCLEOTIDE SEQUENCE [LARGE SCALE GENOMIC DNA]</scope>
    <source>
        <strain evidence="2 3">CFBP 498</strain>
        <plasmid evidence="2 3">CFBP498_p224</plasmid>
    </source>
</reference>
<feature type="compositionally biased region" description="Polar residues" evidence="1">
    <location>
        <begin position="89"/>
        <end position="98"/>
    </location>
</feature>
<evidence type="ECO:0000256" key="1">
    <source>
        <dbReference type="SAM" id="MobiDB-lite"/>
    </source>
</evidence>
<gene>
    <name evidence="2" type="ORF">CFBP498_49560</name>
</gene>
<evidence type="ECO:0000313" key="2">
    <source>
        <dbReference type="EMBL" id="CAD0363832.1"/>
    </source>
</evidence>
<sequence>MSENSEHKVIRNAPAPVIAHGQDNPAPNITPAALAQRLNRYADELTEVGRAYSATLLRAAACAISELLKAKAQAANSTTVPDRKDEFEPQSSNQRSYNSGWNACRAAMLGTHTLPPVQCVDLPEAITSSQPQ</sequence>
<evidence type="ECO:0000313" key="3">
    <source>
        <dbReference type="Proteomes" id="UP000515406"/>
    </source>
</evidence>
<dbReference type="EMBL" id="LR828258">
    <property type="protein sequence ID" value="CAD0363830.1"/>
    <property type="molecule type" value="Genomic_DNA"/>
</dbReference>
<keyword evidence="2" id="KW-0614">Plasmid</keyword>
<keyword evidence="3" id="KW-1185">Reference proteome</keyword>
<protein>
    <submittedName>
        <fullName evidence="2">Uncharacterized protein</fullName>
    </submittedName>
</protein>
<dbReference type="Proteomes" id="UP000515406">
    <property type="component" value="Plasmid CFBP498_p224"/>
</dbReference>
<geneLocation type="plasmid" evidence="2 3">
    <name>CFBP498_p224</name>
</geneLocation>
<proteinExistence type="predicted"/>
<dbReference type="AlphaFoldDB" id="A0A6V7FJJ1"/>
<organism evidence="2 3">
    <name type="scientific">Xanthomonas hortorum pv. vitians</name>
    <dbReference type="NCBI Taxonomy" id="83224"/>
    <lineage>
        <taxon>Bacteria</taxon>
        <taxon>Pseudomonadati</taxon>
        <taxon>Pseudomonadota</taxon>
        <taxon>Gammaproteobacteria</taxon>
        <taxon>Lysobacterales</taxon>
        <taxon>Lysobacteraceae</taxon>
        <taxon>Xanthomonas</taxon>
    </lineage>
</organism>